<evidence type="ECO:0000313" key="9">
    <source>
        <dbReference type="EMBL" id="OGE19706.1"/>
    </source>
</evidence>
<dbReference type="InterPro" id="IPR007159">
    <property type="entry name" value="SpoVT-AbrB_dom"/>
</dbReference>
<gene>
    <name evidence="7" type="primary">mraZ</name>
    <name evidence="9" type="ORF">A2871_03550</name>
</gene>
<comment type="similarity">
    <text evidence="7">Belongs to the MraZ family.</text>
</comment>
<evidence type="ECO:0000256" key="4">
    <source>
        <dbReference type="ARBA" id="ARBA00023015"/>
    </source>
</evidence>
<dbReference type="PANTHER" id="PTHR34701">
    <property type="entry name" value="TRANSCRIPTIONAL REGULATOR MRAZ"/>
    <property type="match status" value="1"/>
</dbReference>
<dbReference type="GO" id="GO:0009295">
    <property type="term" value="C:nucleoid"/>
    <property type="evidence" value="ECO:0007669"/>
    <property type="project" value="UniProtKB-SubCell"/>
</dbReference>
<sequence length="137" mass="16154">MFLGSFKTYFSGKNRLVLPRRFRRELGNEGEFYILLGGNGEIWGFDPGNWSKMAEGILRFPLSGEEGRLKRLRLFPKAEECILDSQGRFILPQEFMEKLKFKEQVYIIGAGDHFEVWDINLWEKQQESLKKEDERIS</sequence>
<evidence type="ECO:0000256" key="3">
    <source>
        <dbReference type="ARBA" id="ARBA00022737"/>
    </source>
</evidence>
<proteinExistence type="inferred from homology"/>
<comment type="caution">
    <text evidence="9">The sequence shown here is derived from an EMBL/GenBank/DDBJ whole genome shotgun (WGS) entry which is preliminary data.</text>
</comment>
<keyword evidence="2 7" id="KW-0963">Cytoplasm</keyword>
<dbReference type="InterPro" id="IPR035642">
    <property type="entry name" value="MraZ_N"/>
</dbReference>
<evidence type="ECO:0000256" key="1">
    <source>
        <dbReference type="ARBA" id="ARBA00013860"/>
    </source>
</evidence>
<dbReference type="PANTHER" id="PTHR34701:SF1">
    <property type="entry name" value="TRANSCRIPTIONAL REGULATOR MRAZ"/>
    <property type="match status" value="1"/>
</dbReference>
<evidence type="ECO:0000256" key="6">
    <source>
        <dbReference type="ARBA" id="ARBA00023163"/>
    </source>
</evidence>
<organism evidence="9 10">
    <name type="scientific">Candidatus Daviesbacteria bacterium RIFCSPHIGHO2_01_FULL_41_23</name>
    <dbReference type="NCBI Taxonomy" id="1797764"/>
    <lineage>
        <taxon>Bacteria</taxon>
        <taxon>Candidatus Daviesiibacteriota</taxon>
    </lineage>
</organism>
<comment type="subunit">
    <text evidence="7">Forms oligomers.</text>
</comment>
<feature type="domain" description="SpoVT-AbrB" evidence="8">
    <location>
        <begin position="78"/>
        <end position="121"/>
    </location>
</feature>
<protein>
    <recommendedName>
        <fullName evidence="1 7">Transcriptional regulator MraZ</fullName>
    </recommendedName>
</protein>
<dbReference type="InterPro" id="IPR020603">
    <property type="entry name" value="MraZ_dom"/>
</dbReference>
<dbReference type="GO" id="GO:0005737">
    <property type="term" value="C:cytoplasm"/>
    <property type="evidence" value="ECO:0007669"/>
    <property type="project" value="UniProtKB-UniRule"/>
</dbReference>
<dbReference type="EMBL" id="MFCR01000002">
    <property type="protein sequence ID" value="OGE19706.1"/>
    <property type="molecule type" value="Genomic_DNA"/>
</dbReference>
<keyword evidence="5 7" id="KW-0238">DNA-binding</keyword>
<dbReference type="InterPro" id="IPR037914">
    <property type="entry name" value="SpoVT-AbrB_sf"/>
</dbReference>
<keyword evidence="6 7" id="KW-0804">Transcription</keyword>
<dbReference type="Gene3D" id="3.40.1550.20">
    <property type="entry name" value="Transcriptional regulator MraZ domain"/>
    <property type="match status" value="1"/>
</dbReference>
<dbReference type="InterPro" id="IPR035644">
    <property type="entry name" value="MraZ_C"/>
</dbReference>
<dbReference type="Pfam" id="PF02381">
    <property type="entry name" value="MraZ"/>
    <property type="match status" value="2"/>
</dbReference>
<evidence type="ECO:0000256" key="2">
    <source>
        <dbReference type="ARBA" id="ARBA00022490"/>
    </source>
</evidence>
<dbReference type="HAMAP" id="MF_01008">
    <property type="entry name" value="MraZ"/>
    <property type="match status" value="1"/>
</dbReference>
<dbReference type="InterPro" id="IPR038619">
    <property type="entry name" value="MraZ_sf"/>
</dbReference>
<dbReference type="GO" id="GO:0003700">
    <property type="term" value="F:DNA-binding transcription factor activity"/>
    <property type="evidence" value="ECO:0007669"/>
    <property type="project" value="UniProtKB-UniRule"/>
</dbReference>
<dbReference type="SUPFAM" id="SSF89447">
    <property type="entry name" value="AbrB/MazE/MraZ-like"/>
    <property type="match status" value="1"/>
</dbReference>
<dbReference type="InterPro" id="IPR003444">
    <property type="entry name" value="MraZ"/>
</dbReference>
<dbReference type="CDD" id="cd16320">
    <property type="entry name" value="MraZ_N"/>
    <property type="match status" value="1"/>
</dbReference>
<keyword evidence="4 7" id="KW-0805">Transcription regulation</keyword>
<dbReference type="GO" id="GO:2000143">
    <property type="term" value="P:negative regulation of DNA-templated transcription initiation"/>
    <property type="evidence" value="ECO:0007669"/>
    <property type="project" value="TreeGrafter"/>
</dbReference>
<dbReference type="PROSITE" id="PS51740">
    <property type="entry name" value="SPOVT_ABRB"/>
    <property type="match status" value="2"/>
</dbReference>
<dbReference type="AlphaFoldDB" id="A0A1F5ITP2"/>
<reference evidence="9 10" key="1">
    <citation type="journal article" date="2016" name="Nat. Commun.">
        <title>Thousands of microbial genomes shed light on interconnected biogeochemical processes in an aquifer system.</title>
        <authorList>
            <person name="Anantharaman K."/>
            <person name="Brown C.T."/>
            <person name="Hug L.A."/>
            <person name="Sharon I."/>
            <person name="Castelle C.J."/>
            <person name="Probst A.J."/>
            <person name="Thomas B.C."/>
            <person name="Singh A."/>
            <person name="Wilkins M.J."/>
            <person name="Karaoz U."/>
            <person name="Brodie E.L."/>
            <person name="Williams K.H."/>
            <person name="Hubbard S.S."/>
            <person name="Banfield J.F."/>
        </authorList>
    </citation>
    <scope>NUCLEOTIDE SEQUENCE [LARGE SCALE GENOMIC DNA]</scope>
</reference>
<evidence type="ECO:0000259" key="8">
    <source>
        <dbReference type="PROSITE" id="PS51740"/>
    </source>
</evidence>
<dbReference type="GO" id="GO:0000976">
    <property type="term" value="F:transcription cis-regulatory region binding"/>
    <property type="evidence" value="ECO:0007669"/>
    <property type="project" value="TreeGrafter"/>
</dbReference>
<keyword evidence="3" id="KW-0677">Repeat</keyword>
<dbReference type="CDD" id="cd16321">
    <property type="entry name" value="MraZ_C"/>
    <property type="match status" value="1"/>
</dbReference>
<evidence type="ECO:0000256" key="7">
    <source>
        <dbReference type="HAMAP-Rule" id="MF_01008"/>
    </source>
</evidence>
<accession>A0A1F5ITP2</accession>
<evidence type="ECO:0000313" key="10">
    <source>
        <dbReference type="Proteomes" id="UP000176336"/>
    </source>
</evidence>
<feature type="domain" description="SpoVT-AbrB" evidence="8">
    <location>
        <begin position="5"/>
        <end position="47"/>
    </location>
</feature>
<name>A0A1F5ITP2_9BACT</name>
<evidence type="ECO:0000256" key="5">
    <source>
        <dbReference type="ARBA" id="ARBA00023125"/>
    </source>
</evidence>
<comment type="subcellular location">
    <subcellularLocation>
        <location evidence="7">Cytoplasm</location>
        <location evidence="7">Nucleoid</location>
    </subcellularLocation>
</comment>
<dbReference type="Proteomes" id="UP000176336">
    <property type="component" value="Unassembled WGS sequence"/>
</dbReference>